<dbReference type="SUPFAM" id="SSF52129">
    <property type="entry name" value="Caspase-like"/>
    <property type="match status" value="1"/>
</dbReference>
<proteinExistence type="predicted"/>
<dbReference type="InterPro" id="IPR011990">
    <property type="entry name" value="TPR-like_helical_dom_sf"/>
</dbReference>
<dbReference type="SUPFAM" id="SSF48452">
    <property type="entry name" value="TPR-like"/>
    <property type="match status" value="3"/>
</dbReference>
<dbReference type="EMBL" id="CP108313">
    <property type="protein sequence ID" value="WTW69675.1"/>
    <property type="molecule type" value="Genomic_DNA"/>
</dbReference>
<dbReference type="Gene3D" id="3.40.50.1460">
    <property type="match status" value="1"/>
</dbReference>
<dbReference type="InterPro" id="IPR029030">
    <property type="entry name" value="Caspase-like_dom_sf"/>
</dbReference>
<dbReference type="InterPro" id="IPR011600">
    <property type="entry name" value="Pept_C14_caspase"/>
</dbReference>
<organism evidence="3">
    <name type="scientific">Streptomyces sp. NBC_00008</name>
    <dbReference type="NCBI Taxonomy" id="2903610"/>
    <lineage>
        <taxon>Bacteria</taxon>
        <taxon>Bacillati</taxon>
        <taxon>Actinomycetota</taxon>
        <taxon>Actinomycetes</taxon>
        <taxon>Kitasatosporales</taxon>
        <taxon>Streptomycetaceae</taxon>
        <taxon>Streptomyces</taxon>
    </lineage>
</organism>
<reference evidence="3" key="1">
    <citation type="submission" date="2022-10" db="EMBL/GenBank/DDBJ databases">
        <title>The complete genomes of actinobacterial strains from the NBC collection.</title>
        <authorList>
            <person name="Joergensen T.S."/>
            <person name="Alvarez Arevalo M."/>
            <person name="Sterndorff E.B."/>
            <person name="Faurdal D."/>
            <person name="Vuksanovic O."/>
            <person name="Mourched A.-S."/>
            <person name="Charusanti P."/>
            <person name="Shaw S."/>
            <person name="Blin K."/>
            <person name="Weber T."/>
        </authorList>
    </citation>
    <scope>NUCLEOTIDE SEQUENCE</scope>
    <source>
        <strain evidence="3">NBC_00008</strain>
    </source>
</reference>
<dbReference type="Pfam" id="PF13374">
    <property type="entry name" value="TPR_10"/>
    <property type="match status" value="2"/>
</dbReference>
<dbReference type="GO" id="GO:0004197">
    <property type="term" value="F:cysteine-type endopeptidase activity"/>
    <property type="evidence" value="ECO:0007669"/>
    <property type="project" value="InterPro"/>
</dbReference>
<gene>
    <name evidence="3" type="ORF">OG398_16035</name>
</gene>
<feature type="compositionally biased region" description="Pro residues" evidence="1">
    <location>
        <begin position="263"/>
        <end position="275"/>
    </location>
</feature>
<feature type="region of interest" description="Disordered" evidence="1">
    <location>
        <begin position="254"/>
        <end position="279"/>
    </location>
</feature>
<evidence type="ECO:0000256" key="1">
    <source>
        <dbReference type="SAM" id="MobiDB-lite"/>
    </source>
</evidence>
<dbReference type="Pfam" id="PF13424">
    <property type="entry name" value="TPR_12"/>
    <property type="match status" value="3"/>
</dbReference>
<dbReference type="PANTHER" id="PTHR46082:SF6">
    <property type="entry name" value="AAA+ ATPASE DOMAIN-CONTAINING PROTEIN-RELATED"/>
    <property type="match status" value="1"/>
</dbReference>
<sequence length="610" mass="66000">MSGRGIDPARCRIVLLGSAAYEDEQLADVPQIAANLRDLAAVLTDPGLGGFPAEVCVTIPPGATGRAIGQVLHRAADEAEDLLLFYFAGHGIPLGRSHELYLALHDTAMDAVEYSALRFDTVRGTFLGSRARNRVIILDSCFSGRAIGTTLSAGQQEVLGQLDIRGTYTLTSAPPNSTALVLPDEAHTAFTGRLLALLREGAPHTGPLITMQDIYRTLWSRFTAERLPLPQQRGTENADQLGLVLNRTAATGRLPLPTGRLLPPLPPLPPHPPDPSAESLARRHEQAVELHADGRADEATALYEEVAQARARVLGPEHPDTLVTLDDLAAAYGDTGRAQEALRLGERVAEARTRVLGPEHPHTLETLDNLAASFDDVGRTQEALRLREWVAEARTRVLGPDHPDTLDILDSIAVSYGAMGRLFDAAELEERGIQARTRVLGAEDPDTLASVHNHAITYSLLGLHKEAAAMRERVAQARTRVLGAEDPDTLASFHDLAASYSSLGRDRQAVDLEEWVAAARTRVLGPEDPDTLETLLDLADFYRRVGRDQDAVAVGERVVEARTRVLGPEDPDTLEALDLLADFYSALGRDREAQVTEKRAADARARVGTS</sequence>
<dbReference type="NCBIfam" id="NF047832">
    <property type="entry name" value="caspase_w_EACC1"/>
    <property type="match status" value="1"/>
</dbReference>
<accession>A0AAU2VQP1</accession>
<protein>
    <submittedName>
        <fullName evidence="3">Tetratricopeptide repeat protein</fullName>
    </submittedName>
</protein>
<dbReference type="AlphaFoldDB" id="A0AAU2VQP1"/>
<dbReference type="Pfam" id="PF00656">
    <property type="entry name" value="Peptidase_C14"/>
    <property type="match status" value="1"/>
</dbReference>
<dbReference type="PANTHER" id="PTHR46082">
    <property type="entry name" value="ATP/GTP-BINDING PROTEIN-RELATED"/>
    <property type="match status" value="1"/>
</dbReference>
<feature type="domain" description="Peptidase C14 caspase" evidence="2">
    <location>
        <begin position="14"/>
        <end position="217"/>
    </location>
</feature>
<name>A0AAU2VQP1_9ACTN</name>
<dbReference type="InterPro" id="IPR053137">
    <property type="entry name" value="NLR-like"/>
</dbReference>
<dbReference type="Gene3D" id="1.25.40.10">
    <property type="entry name" value="Tetratricopeptide repeat domain"/>
    <property type="match status" value="2"/>
</dbReference>
<evidence type="ECO:0000259" key="2">
    <source>
        <dbReference type="Pfam" id="PF00656"/>
    </source>
</evidence>
<dbReference type="GO" id="GO:0006508">
    <property type="term" value="P:proteolysis"/>
    <property type="evidence" value="ECO:0007669"/>
    <property type="project" value="InterPro"/>
</dbReference>
<evidence type="ECO:0000313" key="3">
    <source>
        <dbReference type="EMBL" id="WTW69675.1"/>
    </source>
</evidence>